<feature type="compositionally biased region" description="Low complexity" evidence="1">
    <location>
        <begin position="61"/>
        <end position="81"/>
    </location>
</feature>
<proteinExistence type="predicted"/>
<evidence type="ECO:0000313" key="2">
    <source>
        <dbReference type="EMBL" id="KAK8106179.1"/>
    </source>
</evidence>
<gene>
    <name evidence="2" type="ORF">PG999_009538</name>
</gene>
<accession>A0AAW0QL03</accession>
<sequence>MQLRRSVSQTFGSAHPALLHTAVPPTATREDDEKRRQIWRGLGLGVNDSRSSSSHVGETGLLLQQQQQQIPSSATSTAASRAELQLRLQDQLQRLKQHTAAHNTQLGAAGNP</sequence>
<dbReference type="AlphaFoldDB" id="A0AAW0QL03"/>
<name>A0AAW0QL03_9PEZI</name>
<keyword evidence="3" id="KW-1185">Reference proteome</keyword>
<organism evidence="2 3">
    <name type="scientific">Apiospora kogelbergensis</name>
    <dbReference type="NCBI Taxonomy" id="1337665"/>
    <lineage>
        <taxon>Eukaryota</taxon>
        <taxon>Fungi</taxon>
        <taxon>Dikarya</taxon>
        <taxon>Ascomycota</taxon>
        <taxon>Pezizomycotina</taxon>
        <taxon>Sordariomycetes</taxon>
        <taxon>Xylariomycetidae</taxon>
        <taxon>Amphisphaeriales</taxon>
        <taxon>Apiosporaceae</taxon>
        <taxon>Apiospora</taxon>
    </lineage>
</organism>
<evidence type="ECO:0000256" key="1">
    <source>
        <dbReference type="SAM" id="MobiDB-lite"/>
    </source>
</evidence>
<feature type="compositionally biased region" description="Polar residues" evidence="1">
    <location>
        <begin position="1"/>
        <end position="12"/>
    </location>
</feature>
<dbReference type="Proteomes" id="UP001392437">
    <property type="component" value="Unassembled WGS sequence"/>
</dbReference>
<comment type="caution">
    <text evidence="2">The sequence shown here is derived from an EMBL/GenBank/DDBJ whole genome shotgun (WGS) entry which is preliminary data.</text>
</comment>
<protein>
    <submittedName>
        <fullName evidence="2">Uncharacterized protein</fullName>
    </submittedName>
</protein>
<reference evidence="2 3" key="1">
    <citation type="submission" date="2023-01" db="EMBL/GenBank/DDBJ databases">
        <title>Analysis of 21 Apiospora genomes using comparative genomics revels a genus with tremendous synthesis potential of carbohydrate active enzymes and secondary metabolites.</title>
        <authorList>
            <person name="Sorensen T."/>
        </authorList>
    </citation>
    <scope>NUCLEOTIDE SEQUENCE [LARGE SCALE GENOMIC DNA]</scope>
    <source>
        <strain evidence="2 3">CBS 117206</strain>
    </source>
</reference>
<evidence type="ECO:0000313" key="3">
    <source>
        <dbReference type="Proteomes" id="UP001392437"/>
    </source>
</evidence>
<feature type="region of interest" description="Disordered" evidence="1">
    <location>
        <begin position="1"/>
        <end position="81"/>
    </location>
</feature>
<dbReference type="EMBL" id="JAQQWP010000008">
    <property type="protein sequence ID" value="KAK8106179.1"/>
    <property type="molecule type" value="Genomic_DNA"/>
</dbReference>